<dbReference type="Gene3D" id="2.60.40.1770">
    <property type="entry name" value="ephrin a2 ectodomain"/>
    <property type="match status" value="1"/>
</dbReference>
<protein>
    <submittedName>
        <fullName evidence="8">Ephrin type-A receptor 4</fullName>
    </submittedName>
</protein>
<keyword evidence="2" id="KW-0547">Nucleotide-binding</keyword>
<dbReference type="Gene3D" id="2.10.50.10">
    <property type="entry name" value="Tumor Necrosis Factor Receptor, subunit A, domain 2"/>
    <property type="match status" value="1"/>
</dbReference>
<proteinExistence type="predicted"/>
<evidence type="ECO:0000259" key="7">
    <source>
        <dbReference type="PROSITE" id="PS51550"/>
    </source>
</evidence>
<dbReference type="InterPro" id="IPR050449">
    <property type="entry name" value="Ephrin_rcpt_TKs"/>
</dbReference>
<dbReference type="PROSITE" id="PS51550">
    <property type="entry name" value="EPH_LBD"/>
    <property type="match status" value="1"/>
</dbReference>
<dbReference type="EMBL" id="LSMT01000070">
    <property type="protein sequence ID" value="PFX29174.1"/>
    <property type="molecule type" value="Genomic_DNA"/>
</dbReference>
<dbReference type="GO" id="GO:0005886">
    <property type="term" value="C:plasma membrane"/>
    <property type="evidence" value="ECO:0007669"/>
    <property type="project" value="TreeGrafter"/>
</dbReference>
<keyword evidence="9" id="KW-1185">Reference proteome</keyword>
<dbReference type="SMART" id="SM00615">
    <property type="entry name" value="EPH_lbd"/>
    <property type="match status" value="1"/>
</dbReference>
<dbReference type="GO" id="GO:0005524">
    <property type="term" value="F:ATP binding"/>
    <property type="evidence" value="ECO:0007669"/>
    <property type="project" value="UniProtKB-KW"/>
</dbReference>
<feature type="signal peptide" evidence="6">
    <location>
        <begin position="1"/>
        <end position="15"/>
    </location>
</feature>
<dbReference type="InterPro" id="IPR036116">
    <property type="entry name" value="FN3_sf"/>
</dbReference>
<feature type="chain" id="PRO_5013310212" evidence="6">
    <location>
        <begin position="16"/>
        <end position="523"/>
    </location>
</feature>
<dbReference type="SMART" id="SM01411">
    <property type="entry name" value="Ephrin_rec_like"/>
    <property type="match status" value="1"/>
</dbReference>
<dbReference type="PANTHER" id="PTHR46877">
    <property type="entry name" value="EPH RECEPTOR A5"/>
    <property type="match status" value="1"/>
</dbReference>
<evidence type="ECO:0000313" key="9">
    <source>
        <dbReference type="Proteomes" id="UP000225706"/>
    </source>
</evidence>
<dbReference type="SUPFAM" id="SSF49265">
    <property type="entry name" value="Fibronectin type III"/>
    <property type="match status" value="1"/>
</dbReference>
<dbReference type="Gene3D" id="2.60.120.260">
    <property type="entry name" value="Galactose-binding domain-like"/>
    <property type="match status" value="1"/>
</dbReference>
<comment type="caution">
    <text evidence="8">The sequence shown here is derived from an EMBL/GenBank/DDBJ whole genome shotgun (WGS) entry which is preliminary data.</text>
</comment>
<dbReference type="Gene3D" id="2.60.40.10">
    <property type="entry name" value="Immunoglobulins"/>
    <property type="match status" value="1"/>
</dbReference>
<evidence type="ECO:0000256" key="5">
    <source>
        <dbReference type="ARBA" id="ARBA00023170"/>
    </source>
</evidence>
<dbReference type="Pfam" id="PF07699">
    <property type="entry name" value="Ephrin_rec_like"/>
    <property type="match status" value="1"/>
</dbReference>
<evidence type="ECO:0000313" key="8">
    <source>
        <dbReference type="EMBL" id="PFX29174.1"/>
    </source>
</evidence>
<sequence length="523" mass="58373">MLFLWLVAVLRGVSGEAETLVEEPGPDLWYWSIFKGSNRGAGWSHPSTASPTYKVCDIAKDITKEPKNWLLTDFIDIKNAKRLDIEVTFSLRNCPLAEVGPFCRTSFSLYSYHTDVKPVAGPDPTKPGVKFQKEIVIIPETLPAPDQFTTDTFYGSVVTKGKGIYFAFLDQGSCVTIISFAVKYRFCSERGATLVRFPRTVAPANDINLTKQEGECTDPNSRQRLNKKLFGVCLSNGEWNITDNSACFCNYGYELANGSSDSLACKECQIGFYKDTVDNTKCLLCPTNSASNAGRTGCICKEGYYRSSDRTDCEELPKAPLMANATVVKATAVEISWQRSPDDLDDGELIYAVDCFRCTSSEDKNCDEQCNLNVQYSPSKENISGVDVVINGLPSSSYFLFRVYSVNELNRQEQNRDVWNFAEVFVKTKVSTIHPTEGETDLLAYMYTVSKPEQARVALYTNGTEVLSTIFNAKGTTHLDWFSQKNLIQSSWTDLKNATYILPFHIDGRFGVRNFEIDAHDGG</sequence>
<evidence type="ECO:0000256" key="1">
    <source>
        <dbReference type="ARBA" id="ARBA00004167"/>
    </source>
</evidence>
<dbReference type="InterPro" id="IPR009030">
    <property type="entry name" value="Growth_fac_rcpt_cys_sf"/>
</dbReference>
<dbReference type="InterPro" id="IPR001090">
    <property type="entry name" value="Ephrin_rcpt_lig-bd_dom"/>
</dbReference>
<dbReference type="PANTHER" id="PTHR46877:SF14">
    <property type="entry name" value="RECEPTOR PROTEIN-TYROSINE KINASE"/>
    <property type="match status" value="1"/>
</dbReference>
<dbReference type="STRING" id="50429.A0A2B4SER8"/>
<comment type="subcellular location">
    <subcellularLocation>
        <location evidence="1">Membrane</location>
        <topology evidence="1">Single-pass membrane protein</topology>
    </subcellularLocation>
</comment>
<dbReference type="SUPFAM" id="SSF57184">
    <property type="entry name" value="Growth factor receptor domain"/>
    <property type="match status" value="1"/>
</dbReference>
<keyword evidence="4" id="KW-0472">Membrane</keyword>
<dbReference type="SUPFAM" id="SSF49785">
    <property type="entry name" value="Galactose-binding domain-like"/>
    <property type="match status" value="1"/>
</dbReference>
<evidence type="ECO:0000256" key="4">
    <source>
        <dbReference type="ARBA" id="ARBA00023136"/>
    </source>
</evidence>
<dbReference type="InterPro" id="IPR011641">
    <property type="entry name" value="Tyr-kin_ephrin_A/B_rcpt-like"/>
</dbReference>
<dbReference type="InterPro" id="IPR008979">
    <property type="entry name" value="Galactose-bd-like_sf"/>
</dbReference>
<evidence type="ECO:0000256" key="3">
    <source>
        <dbReference type="ARBA" id="ARBA00022840"/>
    </source>
</evidence>
<dbReference type="InterPro" id="IPR013783">
    <property type="entry name" value="Ig-like_fold"/>
</dbReference>
<keyword evidence="5 8" id="KW-0675">Receptor</keyword>
<keyword evidence="3" id="KW-0067">ATP-binding</keyword>
<reference evidence="9" key="1">
    <citation type="journal article" date="2017" name="bioRxiv">
        <title>Comparative analysis of the genomes of Stylophora pistillata and Acropora digitifera provides evidence for extensive differences between species of corals.</title>
        <authorList>
            <person name="Voolstra C.R."/>
            <person name="Li Y."/>
            <person name="Liew Y.J."/>
            <person name="Baumgarten S."/>
            <person name="Zoccola D."/>
            <person name="Flot J.-F."/>
            <person name="Tambutte S."/>
            <person name="Allemand D."/>
            <person name="Aranda M."/>
        </authorList>
    </citation>
    <scope>NUCLEOTIDE SEQUENCE [LARGE SCALE GENOMIC DNA]</scope>
</reference>
<dbReference type="OrthoDB" id="4062651at2759"/>
<accession>A0A2B4SER8</accession>
<dbReference type="Pfam" id="PF01404">
    <property type="entry name" value="Ephrin_lbd"/>
    <property type="match status" value="1"/>
</dbReference>
<keyword evidence="6" id="KW-0732">Signal</keyword>
<feature type="domain" description="Eph LBD" evidence="7">
    <location>
        <begin position="1"/>
        <end position="192"/>
    </location>
</feature>
<dbReference type="AlphaFoldDB" id="A0A2B4SER8"/>
<evidence type="ECO:0000256" key="6">
    <source>
        <dbReference type="SAM" id="SignalP"/>
    </source>
</evidence>
<gene>
    <name evidence="8" type="primary">EPHA4</name>
    <name evidence="8" type="ORF">AWC38_SpisGene6129</name>
</gene>
<dbReference type="Proteomes" id="UP000225706">
    <property type="component" value="Unassembled WGS sequence"/>
</dbReference>
<evidence type="ECO:0000256" key="2">
    <source>
        <dbReference type="ARBA" id="ARBA00022741"/>
    </source>
</evidence>
<organism evidence="8 9">
    <name type="scientific">Stylophora pistillata</name>
    <name type="common">Smooth cauliflower coral</name>
    <dbReference type="NCBI Taxonomy" id="50429"/>
    <lineage>
        <taxon>Eukaryota</taxon>
        <taxon>Metazoa</taxon>
        <taxon>Cnidaria</taxon>
        <taxon>Anthozoa</taxon>
        <taxon>Hexacorallia</taxon>
        <taxon>Scleractinia</taxon>
        <taxon>Astrocoeniina</taxon>
        <taxon>Pocilloporidae</taxon>
        <taxon>Stylophora</taxon>
    </lineage>
</organism>
<name>A0A2B4SER8_STYPI</name>